<keyword evidence="2" id="KW-1185">Reference proteome</keyword>
<proteinExistence type="predicted"/>
<dbReference type="Proteomes" id="UP000789860">
    <property type="component" value="Unassembled WGS sequence"/>
</dbReference>
<evidence type="ECO:0000313" key="2">
    <source>
        <dbReference type="Proteomes" id="UP000789860"/>
    </source>
</evidence>
<reference evidence="1" key="1">
    <citation type="submission" date="2021-06" db="EMBL/GenBank/DDBJ databases">
        <authorList>
            <person name="Kallberg Y."/>
            <person name="Tangrot J."/>
            <person name="Rosling A."/>
        </authorList>
    </citation>
    <scope>NUCLEOTIDE SEQUENCE</scope>
    <source>
        <strain evidence="1">AU212A</strain>
    </source>
</reference>
<feature type="non-terminal residue" evidence="1">
    <location>
        <position position="1"/>
    </location>
</feature>
<evidence type="ECO:0000313" key="1">
    <source>
        <dbReference type="EMBL" id="CAG8663022.1"/>
    </source>
</evidence>
<dbReference type="EMBL" id="CAJVPM010026689">
    <property type="protein sequence ID" value="CAG8663022.1"/>
    <property type="molecule type" value="Genomic_DNA"/>
</dbReference>
<name>A0ACA9NRL7_9GLOM</name>
<protein>
    <submittedName>
        <fullName evidence="1">11838_t:CDS:1</fullName>
    </submittedName>
</protein>
<comment type="caution">
    <text evidence="1">The sequence shown here is derived from an EMBL/GenBank/DDBJ whole genome shotgun (WGS) entry which is preliminary data.</text>
</comment>
<organism evidence="1 2">
    <name type="scientific">Scutellospora calospora</name>
    <dbReference type="NCBI Taxonomy" id="85575"/>
    <lineage>
        <taxon>Eukaryota</taxon>
        <taxon>Fungi</taxon>
        <taxon>Fungi incertae sedis</taxon>
        <taxon>Mucoromycota</taxon>
        <taxon>Glomeromycotina</taxon>
        <taxon>Glomeromycetes</taxon>
        <taxon>Diversisporales</taxon>
        <taxon>Gigasporaceae</taxon>
        <taxon>Scutellospora</taxon>
    </lineage>
</organism>
<gene>
    <name evidence="1" type="ORF">SCALOS_LOCUS9098</name>
</gene>
<accession>A0ACA9NRL7</accession>
<sequence>VEIWNDYILGEKIRDLYSTECERCSIPIFTSTNSDILIASETKLNIENIVNLTLYCFSFSNTNFDCEQIRSQSKLISIKGHGNMDFEASNIVDEVLGTD</sequence>